<accession>A0A167NJR4</accession>
<dbReference type="GO" id="GO:0010508">
    <property type="term" value="P:positive regulation of autophagy"/>
    <property type="evidence" value="ECO:0007669"/>
    <property type="project" value="TreeGrafter"/>
</dbReference>
<evidence type="ECO:0000313" key="5">
    <source>
        <dbReference type="Proteomes" id="UP000077315"/>
    </source>
</evidence>
<keyword evidence="5" id="KW-1185">Reference proteome</keyword>
<evidence type="ECO:0000259" key="3">
    <source>
        <dbReference type="Pfam" id="PF24064"/>
    </source>
</evidence>
<dbReference type="AlphaFoldDB" id="A0A167NJR4"/>
<evidence type="ECO:0000256" key="2">
    <source>
        <dbReference type="RuleBase" id="RU368069"/>
    </source>
</evidence>
<dbReference type="GO" id="GO:0038202">
    <property type="term" value="P:TORC1 signaling"/>
    <property type="evidence" value="ECO:0007669"/>
    <property type="project" value="TreeGrafter"/>
</dbReference>
<dbReference type="FunCoup" id="A0A167NJR4">
    <property type="interactions" value="118"/>
</dbReference>
<proteinExistence type="inferred from homology"/>
<dbReference type="STRING" id="763407.A0A167NJR4"/>
<dbReference type="Pfam" id="PF24064">
    <property type="entry name" value="HTH_NPRL3"/>
    <property type="match status" value="1"/>
</dbReference>
<dbReference type="OrthoDB" id="18648at2759"/>
<evidence type="ECO:0000256" key="1">
    <source>
        <dbReference type="ARBA" id="ARBA00010546"/>
    </source>
</evidence>
<dbReference type="GO" id="GO:0051321">
    <property type="term" value="P:meiotic cell cycle"/>
    <property type="evidence" value="ECO:0007669"/>
    <property type="project" value="UniProtKB-UniRule"/>
</dbReference>
<comment type="function">
    <text evidence="2">Mediates inactivation of the TORC1 complex in response to amino acid starvation. Required for meiotic nuclear division.</text>
</comment>
<sequence>MDVGFLADALAPKPSLCDRKFQLSIDDLTFVGHPVSLTTNPNNKHKNVDLDGEASSLDDDDHGFLPHDIPAPISDDKLNHSLTHMTLFHVVFVLSPPDLELNSQVEAIYDHVVLRYTSALRYEQLRCGYVQEEIDKVLSLKEDALNKGTPYDQVTQDILRVSSLAQDMRQMYLAISTNTAAHLIINDFIDLSLQIPLLGANVVGAGGSGGHASWLMDIYGVGGYVYDTYPVLCPYHTLLLLEDPEEVLKNMPLDASPTLVQLVQILTPTQSLQELHLLLDCSLAQMYRLAAHLIYWRKAKLIHTIHVRNHYVVSPLAKLDDIPALDRDFRLHIPNLDFPTLLSQLSIAKPLYKIAPSKEFRNQYLEAITYLVRKDLVVQLHMFLVLVLPFGLRPSLGDSENEDESKKQLSSANASAATVSASAADMAASPGELEWKALKRLAHEKAPKEIADLFERLVPYMDGKHPIEEIMYREGVSRRQLSLVLKYYRDNIVTIHHY</sequence>
<dbReference type="InterPro" id="IPR005365">
    <property type="entry name" value="Npr3"/>
</dbReference>
<protein>
    <recommendedName>
        <fullName evidence="2">Nitrogen permease regulator 3</fullName>
    </recommendedName>
    <alternativeName>
        <fullName evidence="2">Required for meiotic nuclear division protein 11</fullName>
    </alternativeName>
</protein>
<comment type="similarity">
    <text evidence="1 2">Belongs to the NPR3 family.</text>
</comment>
<dbReference type="PANTHER" id="PTHR13153:SF5">
    <property type="entry name" value="GATOR COMPLEX PROTEIN NPRL3"/>
    <property type="match status" value="1"/>
</dbReference>
<dbReference type="VEuPathDB" id="FungiDB:PHYBLDRAFT_28028"/>
<dbReference type="PANTHER" id="PTHR13153">
    <property type="entry name" value="CGTHBA PROTEIN -14 GENE PROTEIN"/>
    <property type="match status" value="1"/>
</dbReference>
<dbReference type="GeneID" id="29000828"/>
<dbReference type="GO" id="GO:0034198">
    <property type="term" value="P:cellular response to amino acid starvation"/>
    <property type="evidence" value="ECO:0007669"/>
    <property type="project" value="TreeGrafter"/>
</dbReference>
<evidence type="ECO:0000313" key="4">
    <source>
        <dbReference type="EMBL" id="OAD76089.1"/>
    </source>
</evidence>
<keyword evidence="2" id="KW-0732">Signal</keyword>
<dbReference type="RefSeq" id="XP_018294129.1">
    <property type="nucleotide sequence ID" value="XM_018439922.1"/>
</dbReference>
<dbReference type="GO" id="GO:1904262">
    <property type="term" value="P:negative regulation of TORC1 signaling"/>
    <property type="evidence" value="ECO:0007669"/>
    <property type="project" value="TreeGrafter"/>
</dbReference>
<dbReference type="InterPro" id="IPR056603">
    <property type="entry name" value="HTH_NPRL3"/>
</dbReference>
<dbReference type="Proteomes" id="UP000077315">
    <property type="component" value="Unassembled WGS sequence"/>
</dbReference>
<feature type="domain" description="GATOR1 complex protein NPRL3 C-terminal HTH" evidence="3">
    <location>
        <begin position="432"/>
        <end position="493"/>
    </location>
</feature>
<organism evidence="4 5">
    <name type="scientific">Phycomyces blakesleeanus (strain ATCC 8743b / DSM 1359 / FGSC 10004 / NBRC 33097 / NRRL 1555)</name>
    <dbReference type="NCBI Taxonomy" id="763407"/>
    <lineage>
        <taxon>Eukaryota</taxon>
        <taxon>Fungi</taxon>
        <taxon>Fungi incertae sedis</taxon>
        <taxon>Mucoromycota</taxon>
        <taxon>Mucoromycotina</taxon>
        <taxon>Mucoromycetes</taxon>
        <taxon>Mucorales</taxon>
        <taxon>Phycomycetaceae</taxon>
        <taxon>Phycomyces</taxon>
    </lineage>
</organism>
<reference evidence="5" key="1">
    <citation type="submission" date="2015-06" db="EMBL/GenBank/DDBJ databases">
        <title>Expansion of signal transduction pathways in fungi by whole-genome duplication.</title>
        <authorList>
            <consortium name="DOE Joint Genome Institute"/>
            <person name="Corrochano L.M."/>
            <person name="Kuo A."/>
            <person name="Marcet-Houben M."/>
            <person name="Polaino S."/>
            <person name="Salamov A."/>
            <person name="Villalobos J.M."/>
            <person name="Alvarez M.I."/>
            <person name="Avalos J."/>
            <person name="Benito E.P."/>
            <person name="Benoit I."/>
            <person name="Burger G."/>
            <person name="Camino L.P."/>
            <person name="Canovas D."/>
            <person name="Cerda-Olmedo E."/>
            <person name="Cheng J.-F."/>
            <person name="Dominguez A."/>
            <person name="Elias M."/>
            <person name="Eslava A.P."/>
            <person name="Glaser F."/>
            <person name="Grimwood J."/>
            <person name="Gutierrez G."/>
            <person name="Heitman J."/>
            <person name="Henrissat B."/>
            <person name="Iturriaga E.A."/>
            <person name="Lang B.F."/>
            <person name="Lavin J.L."/>
            <person name="Lee S."/>
            <person name="Li W."/>
            <person name="Lindquist E."/>
            <person name="Lopez-Garcia S."/>
            <person name="Luque E.M."/>
            <person name="Marcos A.T."/>
            <person name="Martin J."/>
            <person name="McCluskey K."/>
            <person name="Medina H.R."/>
            <person name="Miralles-Duran A."/>
            <person name="Miyazaki A."/>
            <person name="Munoz-Torres E."/>
            <person name="Oguiza J.A."/>
            <person name="Ohm R."/>
            <person name="Olmedo M."/>
            <person name="Orejas M."/>
            <person name="Ortiz-Castellanos L."/>
            <person name="Pisabarro A.G."/>
            <person name="Rodriguez-Romero J."/>
            <person name="Ruiz-Herrera J."/>
            <person name="Ruiz-Vazquez R."/>
            <person name="Sanz C."/>
            <person name="Schackwitz W."/>
            <person name="Schmutz J."/>
            <person name="Shahriari M."/>
            <person name="Shelest E."/>
            <person name="Silva-Franco F."/>
            <person name="Soanes D."/>
            <person name="Syed K."/>
            <person name="Tagua V.G."/>
            <person name="Talbot N.J."/>
            <person name="Thon M."/>
            <person name="De vries R.P."/>
            <person name="Wiebenga A."/>
            <person name="Yadav J.S."/>
            <person name="Braun E.L."/>
            <person name="Baker S."/>
            <person name="Garre V."/>
            <person name="Horwitz B."/>
            <person name="Torres-Martinez S."/>
            <person name="Idnurm A."/>
            <person name="Herrera-Estrella A."/>
            <person name="Gabaldon T."/>
            <person name="Grigoriev I.V."/>
        </authorList>
    </citation>
    <scope>NUCLEOTIDE SEQUENCE [LARGE SCALE GENOMIC DNA]</scope>
    <source>
        <strain evidence="5">NRRL 1555(-)</strain>
    </source>
</reference>
<comment type="subcellular location">
    <subcellularLocation>
        <location evidence="2">Vacuole membrane</location>
        <topology evidence="2">Peripheral membrane protein</topology>
    </subcellularLocation>
</comment>
<gene>
    <name evidence="4" type="ORF">PHYBLDRAFT_28028</name>
</gene>
<name>A0A167NJR4_PHYB8</name>
<dbReference type="Pfam" id="PF03666">
    <property type="entry name" value="NPR3"/>
    <property type="match status" value="2"/>
</dbReference>
<keyword evidence="2" id="KW-0469">Meiosis</keyword>
<dbReference type="EMBL" id="KV440976">
    <property type="protein sequence ID" value="OAD76089.1"/>
    <property type="molecule type" value="Genomic_DNA"/>
</dbReference>
<dbReference type="GO" id="GO:1990130">
    <property type="term" value="C:GATOR1 complex"/>
    <property type="evidence" value="ECO:0007669"/>
    <property type="project" value="TreeGrafter"/>
</dbReference>
<dbReference type="GO" id="GO:0005774">
    <property type="term" value="C:vacuolar membrane"/>
    <property type="evidence" value="ECO:0007669"/>
    <property type="project" value="UniProtKB-SubCell"/>
</dbReference>
<dbReference type="InParanoid" id="A0A167NJR4"/>